<dbReference type="CDD" id="cd02066">
    <property type="entry name" value="GRX_family"/>
    <property type="match status" value="1"/>
</dbReference>
<organism evidence="2 3">
    <name type="scientific">Phyllobacterium myrsinacearum</name>
    <dbReference type="NCBI Taxonomy" id="28101"/>
    <lineage>
        <taxon>Bacteria</taxon>
        <taxon>Pseudomonadati</taxon>
        <taxon>Pseudomonadota</taxon>
        <taxon>Alphaproteobacteria</taxon>
        <taxon>Hyphomicrobiales</taxon>
        <taxon>Phyllobacteriaceae</taxon>
        <taxon>Phyllobacterium</taxon>
    </lineage>
</organism>
<dbReference type="SUPFAM" id="SSF52833">
    <property type="entry name" value="Thioredoxin-like"/>
    <property type="match status" value="1"/>
</dbReference>
<proteinExistence type="predicted"/>
<dbReference type="PRINTS" id="PR00160">
    <property type="entry name" value="GLUTAREDOXIN"/>
</dbReference>
<evidence type="ECO:0000313" key="3">
    <source>
        <dbReference type="Proteomes" id="UP000549052"/>
    </source>
</evidence>
<evidence type="ECO:0000313" key="2">
    <source>
        <dbReference type="EMBL" id="MBA8881721.1"/>
    </source>
</evidence>
<dbReference type="Gene3D" id="3.40.30.10">
    <property type="entry name" value="Glutaredoxin"/>
    <property type="match status" value="1"/>
</dbReference>
<sequence>MRSIDVYGKENCRYCKDAVTLLDHYELPYVYRDVADEASRLEVFRRNPATATFPQIFIGETLIGGCDDLVATPLSRLQQMIGE</sequence>
<reference evidence="2 3" key="1">
    <citation type="submission" date="2020-07" db="EMBL/GenBank/DDBJ databases">
        <title>Genomic Encyclopedia of Type Strains, Phase IV (KMG-V): Genome sequencing to study the core and pangenomes of soil and plant-associated prokaryotes.</title>
        <authorList>
            <person name="Whitman W."/>
        </authorList>
    </citation>
    <scope>NUCLEOTIDE SEQUENCE [LARGE SCALE GENOMIC DNA]</scope>
    <source>
        <strain evidence="2 3">AN3</strain>
    </source>
</reference>
<dbReference type="RefSeq" id="WP_182552268.1">
    <property type="nucleotide sequence ID" value="NZ_JACGXN010000016.1"/>
</dbReference>
<dbReference type="Pfam" id="PF00462">
    <property type="entry name" value="Glutaredoxin"/>
    <property type="match status" value="1"/>
</dbReference>
<protein>
    <submittedName>
        <fullName evidence="2">Glutaredoxin 3</fullName>
    </submittedName>
</protein>
<dbReference type="InterPro" id="IPR036249">
    <property type="entry name" value="Thioredoxin-like_sf"/>
</dbReference>
<comment type="caution">
    <text evidence="2">The sequence shown here is derived from an EMBL/GenBank/DDBJ whole genome shotgun (WGS) entry which is preliminary data.</text>
</comment>
<dbReference type="Proteomes" id="UP000549052">
    <property type="component" value="Unassembled WGS sequence"/>
</dbReference>
<dbReference type="PROSITE" id="PS51354">
    <property type="entry name" value="GLUTAREDOXIN_2"/>
    <property type="match status" value="1"/>
</dbReference>
<dbReference type="EMBL" id="JACGXN010000016">
    <property type="protein sequence ID" value="MBA8881721.1"/>
    <property type="molecule type" value="Genomic_DNA"/>
</dbReference>
<accession>A0A839ENR0</accession>
<gene>
    <name evidence="2" type="ORF">FHW16_005466</name>
</gene>
<dbReference type="AlphaFoldDB" id="A0A839ENR0"/>
<name>A0A839ENR0_9HYPH</name>
<dbReference type="InterPro" id="IPR002109">
    <property type="entry name" value="Glutaredoxin"/>
</dbReference>
<evidence type="ECO:0000259" key="1">
    <source>
        <dbReference type="Pfam" id="PF00462"/>
    </source>
</evidence>
<dbReference type="InterPro" id="IPR014025">
    <property type="entry name" value="Glutaredoxin_subgr"/>
</dbReference>
<keyword evidence="3" id="KW-1185">Reference proteome</keyword>
<feature type="domain" description="Glutaredoxin" evidence="1">
    <location>
        <begin position="6"/>
        <end position="63"/>
    </location>
</feature>